<evidence type="ECO:0000313" key="1">
    <source>
        <dbReference type="EMBL" id="QDH69018.1"/>
    </source>
</evidence>
<accession>A0A514BNP7</accession>
<dbReference type="AlphaFoldDB" id="A0A514BNP7"/>
<name>A0A514BNP7_9GAMM</name>
<dbReference type="RefSeq" id="WP_141622360.1">
    <property type="nucleotide sequence ID" value="NZ_CP041242.1"/>
</dbReference>
<sequence length="77" mass="8009">MLLIESIAAFGLRQWLDSAGSGTPATAGTVMLAALPVILGAQMLLSWLNFDVSAEPRQAIHPVLGDRETPFAGSDSG</sequence>
<dbReference type="Proteomes" id="UP000317199">
    <property type="component" value="Chromosome"/>
</dbReference>
<reference evidence="1 2" key="1">
    <citation type="submission" date="2019-06" db="EMBL/GenBank/DDBJ databases">
        <title>Lysobacter alkalisoli sp. nov. isolated from saline-alkali soil.</title>
        <authorList>
            <person name="Sun J.-Q."/>
            <person name="Xu L."/>
        </authorList>
    </citation>
    <scope>NUCLEOTIDE SEQUENCE [LARGE SCALE GENOMIC DNA]</scope>
    <source>
        <strain evidence="1 2">SJ-36</strain>
    </source>
</reference>
<organism evidence="1 2">
    <name type="scientific">Marilutibacter alkalisoli</name>
    <dbReference type="NCBI Taxonomy" id="2591633"/>
    <lineage>
        <taxon>Bacteria</taxon>
        <taxon>Pseudomonadati</taxon>
        <taxon>Pseudomonadota</taxon>
        <taxon>Gammaproteobacteria</taxon>
        <taxon>Lysobacterales</taxon>
        <taxon>Lysobacteraceae</taxon>
        <taxon>Marilutibacter</taxon>
    </lineage>
</organism>
<dbReference type="KEGG" id="lyj:FKV23_02040"/>
<protein>
    <submittedName>
        <fullName evidence="1">Uncharacterized protein</fullName>
    </submittedName>
</protein>
<keyword evidence="2" id="KW-1185">Reference proteome</keyword>
<proteinExistence type="predicted"/>
<evidence type="ECO:0000313" key="2">
    <source>
        <dbReference type="Proteomes" id="UP000317199"/>
    </source>
</evidence>
<dbReference type="EMBL" id="CP041242">
    <property type="protein sequence ID" value="QDH69018.1"/>
    <property type="molecule type" value="Genomic_DNA"/>
</dbReference>
<gene>
    <name evidence="1" type="ORF">FKV23_02040</name>
</gene>